<accession>A0A6S7GI17</accession>
<sequence>MSKTWEMVVRGRTTEAITLQLDGIERKNWLKLLGMAFQDDPCCWDLQVDILLSKVASRMYIQENQSDVLYASISFLLSISYTLCTFNLVIVPWDNRPGDNSLGYQWLDDLEQIDITIA</sequence>
<comment type="caution">
    <text evidence="1">The sequence shown here is derived from an EMBL/GenBank/DDBJ whole genome shotgun (WGS) entry which is preliminary data.</text>
</comment>
<name>A0A6S7GI17_PARCT</name>
<dbReference type="EMBL" id="CACRXK020000770">
    <property type="protein sequence ID" value="CAB3984671.1"/>
    <property type="molecule type" value="Genomic_DNA"/>
</dbReference>
<gene>
    <name evidence="1" type="ORF">PACLA_8A011612</name>
</gene>
<keyword evidence="2" id="KW-1185">Reference proteome</keyword>
<organism evidence="1 2">
    <name type="scientific">Paramuricea clavata</name>
    <name type="common">Red gorgonian</name>
    <name type="synonym">Violescent sea-whip</name>
    <dbReference type="NCBI Taxonomy" id="317549"/>
    <lineage>
        <taxon>Eukaryota</taxon>
        <taxon>Metazoa</taxon>
        <taxon>Cnidaria</taxon>
        <taxon>Anthozoa</taxon>
        <taxon>Octocorallia</taxon>
        <taxon>Malacalcyonacea</taxon>
        <taxon>Plexauridae</taxon>
        <taxon>Paramuricea</taxon>
    </lineage>
</organism>
<reference evidence="1" key="1">
    <citation type="submission" date="2020-04" db="EMBL/GenBank/DDBJ databases">
        <authorList>
            <person name="Alioto T."/>
            <person name="Alioto T."/>
            <person name="Gomez Garrido J."/>
        </authorList>
    </citation>
    <scope>NUCLEOTIDE SEQUENCE</scope>
    <source>
        <strain evidence="1">A484AB</strain>
    </source>
</reference>
<dbReference type="AlphaFoldDB" id="A0A6S7GI17"/>
<evidence type="ECO:0000313" key="1">
    <source>
        <dbReference type="EMBL" id="CAB3984671.1"/>
    </source>
</evidence>
<evidence type="ECO:0000313" key="2">
    <source>
        <dbReference type="Proteomes" id="UP001152795"/>
    </source>
</evidence>
<dbReference type="Proteomes" id="UP001152795">
    <property type="component" value="Unassembled WGS sequence"/>
</dbReference>
<protein>
    <submittedName>
        <fullName evidence="1">Uncharacterized protein</fullName>
    </submittedName>
</protein>
<proteinExistence type="predicted"/>